<accession>A0A914YBN6</accession>
<protein>
    <submittedName>
        <fullName evidence="2">Uncharacterized protein</fullName>
    </submittedName>
</protein>
<dbReference type="Proteomes" id="UP000887577">
    <property type="component" value="Unplaced"/>
</dbReference>
<sequence>MSSSSLISQEDLNETASNYSLSSSKSSMKDNNTYIRSKNDYLYGCGIVGALNVEESDAEIRIQQTNSENQRIPNISPEYIGFYGPSILYNFPDTNSVEESNHTLQQIQNGNPNNITYHHFDEFTDDLHLYYVQENFDEEQIVPSINNLQLKPKCDCKWSFKTFYNSLKNLF</sequence>
<dbReference type="AlphaFoldDB" id="A0A914YBN6"/>
<keyword evidence="1" id="KW-1185">Reference proteome</keyword>
<evidence type="ECO:0000313" key="1">
    <source>
        <dbReference type="Proteomes" id="UP000887577"/>
    </source>
</evidence>
<proteinExistence type="predicted"/>
<organism evidence="1 2">
    <name type="scientific">Panagrolaimus superbus</name>
    <dbReference type="NCBI Taxonomy" id="310955"/>
    <lineage>
        <taxon>Eukaryota</taxon>
        <taxon>Metazoa</taxon>
        <taxon>Ecdysozoa</taxon>
        <taxon>Nematoda</taxon>
        <taxon>Chromadorea</taxon>
        <taxon>Rhabditida</taxon>
        <taxon>Tylenchina</taxon>
        <taxon>Panagrolaimomorpha</taxon>
        <taxon>Panagrolaimoidea</taxon>
        <taxon>Panagrolaimidae</taxon>
        <taxon>Panagrolaimus</taxon>
    </lineage>
</organism>
<evidence type="ECO:0000313" key="2">
    <source>
        <dbReference type="WBParaSite" id="PSU_v2.g16172.t1"/>
    </source>
</evidence>
<reference evidence="2" key="1">
    <citation type="submission" date="2022-11" db="UniProtKB">
        <authorList>
            <consortium name="WormBaseParasite"/>
        </authorList>
    </citation>
    <scope>IDENTIFICATION</scope>
</reference>
<name>A0A914YBN6_9BILA</name>
<dbReference type="WBParaSite" id="PSU_v2.g16172.t1">
    <property type="protein sequence ID" value="PSU_v2.g16172.t1"/>
    <property type="gene ID" value="PSU_v2.g16172"/>
</dbReference>